<feature type="domain" description="Bacterial bifunctional deaminase-reductase C-terminal" evidence="1">
    <location>
        <begin position="2"/>
        <end position="180"/>
    </location>
</feature>
<dbReference type="PANTHER" id="PTHR38011:SF11">
    <property type="entry name" value="2,5-DIAMINO-6-RIBOSYLAMINO-4(3H)-PYRIMIDINONE 5'-PHOSPHATE REDUCTASE"/>
    <property type="match status" value="1"/>
</dbReference>
<dbReference type="Gene3D" id="3.40.430.10">
    <property type="entry name" value="Dihydrofolate Reductase, subunit A"/>
    <property type="match status" value="1"/>
</dbReference>
<dbReference type="SUPFAM" id="SSF53597">
    <property type="entry name" value="Dihydrofolate reductase-like"/>
    <property type="match status" value="1"/>
</dbReference>
<proteinExistence type="predicted"/>
<protein>
    <submittedName>
        <fullName evidence="2">Dihydrofolate reductase family protein</fullName>
    </submittedName>
</protein>
<dbReference type="InterPro" id="IPR002734">
    <property type="entry name" value="RibDG_C"/>
</dbReference>
<sequence length="188" mass="20971">MRKIIALLHVSLDGFATNANGEMNWIKFDEELFDFVGKLTDNADTALYGRITYEMMDAYWPGAADKPNATKHDIEHSEWYNNVNKVIVSGSMKGTEKNKTTFIGDNVTEAIKELKQQEGGNILLLGSPSVLRLLTKHNIIDEYLLFVNPVLLGNGIAAYPENIEMTTLEPVAPTTFNCGVTLLQFTKK</sequence>
<dbReference type="InterPro" id="IPR050765">
    <property type="entry name" value="Riboflavin_Biosynth_HTPR"/>
</dbReference>
<dbReference type="Proteomes" id="UP001629156">
    <property type="component" value="Unassembled WGS sequence"/>
</dbReference>
<dbReference type="Pfam" id="PF01872">
    <property type="entry name" value="RibD_C"/>
    <property type="match status" value="1"/>
</dbReference>
<name>A0ABW8YUK3_9FLAO</name>
<reference evidence="2 3" key="1">
    <citation type="submission" date="2024-06" db="EMBL/GenBank/DDBJ databases">
        <authorList>
            <person name="Kaempfer P."/>
            <person name="Viver T."/>
        </authorList>
    </citation>
    <scope>NUCLEOTIDE SEQUENCE [LARGE SCALE GENOMIC DNA]</scope>
    <source>
        <strain evidence="2 3">ST-119</strain>
    </source>
</reference>
<organism evidence="2 3">
    <name type="scientific">Flavobacterium rhizosphaerae</name>
    <dbReference type="NCBI Taxonomy" id="3163298"/>
    <lineage>
        <taxon>Bacteria</taxon>
        <taxon>Pseudomonadati</taxon>
        <taxon>Bacteroidota</taxon>
        <taxon>Flavobacteriia</taxon>
        <taxon>Flavobacteriales</taxon>
        <taxon>Flavobacteriaceae</taxon>
        <taxon>Flavobacterium</taxon>
    </lineage>
</organism>
<accession>A0ABW8YUK3</accession>
<keyword evidence="3" id="KW-1185">Reference proteome</keyword>
<evidence type="ECO:0000313" key="2">
    <source>
        <dbReference type="EMBL" id="MFL9843848.1"/>
    </source>
</evidence>
<comment type="caution">
    <text evidence="2">The sequence shown here is derived from an EMBL/GenBank/DDBJ whole genome shotgun (WGS) entry which is preliminary data.</text>
</comment>
<dbReference type="RefSeq" id="WP_408084096.1">
    <property type="nucleotide sequence ID" value="NZ_JBELPZ010000003.1"/>
</dbReference>
<evidence type="ECO:0000259" key="1">
    <source>
        <dbReference type="Pfam" id="PF01872"/>
    </source>
</evidence>
<dbReference type="EMBL" id="JBELPZ010000003">
    <property type="protein sequence ID" value="MFL9843848.1"/>
    <property type="molecule type" value="Genomic_DNA"/>
</dbReference>
<dbReference type="InterPro" id="IPR024072">
    <property type="entry name" value="DHFR-like_dom_sf"/>
</dbReference>
<gene>
    <name evidence="2" type="ORF">ABS766_05385</name>
</gene>
<evidence type="ECO:0000313" key="3">
    <source>
        <dbReference type="Proteomes" id="UP001629156"/>
    </source>
</evidence>
<dbReference type="PANTHER" id="PTHR38011">
    <property type="entry name" value="DIHYDROFOLATE REDUCTASE FAMILY PROTEIN (AFU_ORTHOLOGUE AFUA_8G06820)"/>
    <property type="match status" value="1"/>
</dbReference>